<sequence>MERRFLIRHRQPEQPEQAAHWRRSPISTESHHEIGLQTGKCFIFSPQLTLIRRIPGPSGHIALFTRPCSFFIHWKY</sequence>
<organism evidence="2">
    <name type="scientific">Tetraodon nigroviridis</name>
    <name type="common">Spotted green pufferfish</name>
    <name type="synonym">Chelonodon nigroviridis</name>
    <dbReference type="NCBI Taxonomy" id="99883"/>
    <lineage>
        <taxon>Eukaryota</taxon>
        <taxon>Metazoa</taxon>
        <taxon>Chordata</taxon>
        <taxon>Craniata</taxon>
        <taxon>Vertebrata</taxon>
        <taxon>Euteleostomi</taxon>
        <taxon>Actinopterygii</taxon>
        <taxon>Neopterygii</taxon>
        <taxon>Teleostei</taxon>
        <taxon>Neoteleostei</taxon>
        <taxon>Acanthomorphata</taxon>
        <taxon>Eupercaria</taxon>
        <taxon>Tetraodontiformes</taxon>
        <taxon>Tetradontoidea</taxon>
        <taxon>Tetraodontidae</taxon>
        <taxon>Tetraodon</taxon>
    </lineage>
</organism>
<feature type="region of interest" description="Disordered" evidence="1">
    <location>
        <begin position="1"/>
        <end position="25"/>
    </location>
</feature>
<dbReference type="AlphaFoldDB" id="Q4RQL4"/>
<dbReference type="KEGG" id="tng:GSTEN00030553G001"/>
<evidence type="ECO:0000313" key="2">
    <source>
        <dbReference type="EMBL" id="CAG09318.1"/>
    </source>
</evidence>
<evidence type="ECO:0000256" key="1">
    <source>
        <dbReference type="SAM" id="MobiDB-lite"/>
    </source>
</evidence>
<reference evidence="2" key="1">
    <citation type="journal article" date="2004" name="Nature">
        <title>Genome duplication in the teleost fish Tetraodon nigroviridis reveals the early vertebrate proto-karyotype.</title>
        <authorList>
            <person name="Jaillon O."/>
            <person name="Aury J.-M."/>
            <person name="Brunet F."/>
            <person name="Petit J.-L."/>
            <person name="Stange-Thomann N."/>
            <person name="Mauceli E."/>
            <person name="Bouneau L."/>
            <person name="Fischer C."/>
            <person name="Ozouf-Costaz C."/>
            <person name="Bernot A."/>
            <person name="Nicaud S."/>
            <person name="Jaffe D."/>
            <person name="Fisher S."/>
            <person name="Lutfalla G."/>
            <person name="Dossat C."/>
            <person name="Segurens B."/>
            <person name="Dasilva C."/>
            <person name="Salanoubat M."/>
            <person name="Levy M."/>
            <person name="Boudet N."/>
            <person name="Castellano S."/>
            <person name="Anthouard V."/>
            <person name="Jubin C."/>
            <person name="Castelli V."/>
            <person name="Katinka M."/>
            <person name="Vacherie B."/>
            <person name="Biemont C."/>
            <person name="Skalli Z."/>
            <person name="Cattolico L."/>
            <person name="Poulain J."/>
            <person name="De Berardinis V."/>
            <person name="Cruaud C."/>
            <person name="Duprat S."/>
            <person name="Brottier P."/>
            <person name="Coutanceau J.-P."/>
            <person name="Gouzy J."/>
            <person name="Parra G."/>
            <person name="Lardier G."/>
            <person name="Chapple C."/>
            <person name="McKernan K.J."/>
            <person name="McEwan P."/>
            <person name="Bosak S."/>
            <person name="Kellis M."/>
            <person name="Volff J.-N."/>
            <person name="Guigo R."/>
            <person name="Zody M.C."/>
            <person name="Mesirov J."/>
            <person name="Lindblad-Toh K."/>
            <person name="Birren B."/>
            <person name="Nusbaum C."/>
            <person name="Kahn D."/>
            <person name="Robinson-Rechavi M."/>
            <person name="Laudet V."/>
            <person name="Schachter V."/>
            <person name="Quetier F."/>
            <person name="Saurin W."/>
            <person name="Scarpelli C."/>
            <person name="Wincker P."/>
            <person name="Lander E.S."/>
            <person name="Weissenbach J."/>
            <person name="Roest Crollius H."/>
        </authorList>
    </citation>
    <scope>NUCLEOTIDE SEQUENCE [LARGE SCALE GENOMIC DNA]</scope>
</reference>
<name>Q4RQL4_TETNG</name>
<comment type="caution">
    <text evidence="2">The sequence shown here is derived from an EMBL/GenBank/DDBJ whole genome shotgun (WGS) entry which is preliminary data.</text>
</comment>
<protein>
    <submittedName>
        <fullName evidence="2">(spotted green pufferfish) hypothetical protein</fullName>
    </submittedName>
</protein>
<gene>
    <name evidence="2" type="ORF">GSTENG00030553001</name>
</gene>
<proteinExistence type="predicted"/>
<accession>Q4RQL4</accession>
<dbReference type="OrthoDB" id="10508549at2759"/>
<dbReference type="EMBL" id="CAAE01015004">
    <property type="protein sequence ID" value="CAG09318.1"/>
    <property type="molecule type" value="Genomic_DNA"/>
</dbReference>
<reference evidence="2" key="2">
    <citation type="submission" date="2004-02" db="EMBL/GenBank/DDBJ databases">
        <authorList>
            <consortium name="Genoscope"/>
            <consortium name="Whitehead Institute Centre for Genome Research"/>
        </authorList>
    </citation>
    <scope>NUCLEOTIDE SEQUENCE</scope>
</reference>
<feature type="compositionally biased region" description="Basic and acidic residues" evidence="1">
    <location>
        <begin position="1"/>
        <end position="13"/>
    </location>
</feature>